<dbReference type="GO" id="GO:0016020">
    <property type="term" value="C:membrane"/>
    <property type="evidence" value="ECO:0007669"/>
    <property type="project" value="UniProtKB-SubCell"/>
</dbReference>
<evidence type="ECO:0000313" key="9">
    <source>
        <dbReference type="Proteomes" id="UP001445076"/>
    </source>
</evidence>
<keyword evidence="4 7" id="KW-1133">Transmembrane helix</keyword>
<name>A0AAW0XZF0_CHEQU</name>
<comment type="caution">
    <text evidence="8">The sequence shown here is derived from an EMBL/GenBank/DDBJ whole genome shotgun (WGS) entry which is preliminary data.</text>
</comment>
<feature type="transmembrane region" description="Helical" evidence="7">
    <location>
        <begin position="278"/>
        <end position="295"/>
    </location>
</feature>
<gene>
    <name evidence="8" type="ORF">OTU49_000577</name>
</gene>
<feature type="transmembrane region" description="Helical" evidence="7">
    <location>
        <begin position="138"/>
        <end position="156"/>
    </location>
</feature>
<reference evidence="8 9" key="1">
    <citation type="journal article" date="2024" name="BMC Genomics">
        <title>Genome assembly of redclaw crayfish (Cherax quadricarinatus) provides insights into its immune adaptation and hypoxia tolerance.</title>
        <authorList>
            <person name="Liu Z."/>
            <person name="Zheng J."/>
            <person name="Li H."/>
            <person name="Fang K."/>
            <person name="Wang S."/>
            <person name="He J."/>
            <person name="Zhou D."/>
            <person name="Weng S."/>
            <person name="Chi M."/>
            <person name="Gu Z."/>
            <person name="He J."/>
            <person name="Li F."/>
            <person name="Wang M."/>
        </authorList>
    </citation>
    <scope>NUCLEOTIDE SEQUENCE [LARGE SCALE GENOMIC DNA]</scope>
    <source>
        <strain evidence="8">ZL_2023a</strain>
    </source>
</reference>
<feature type="transmembrane region" description="Helical" evidence="7">
    <location>
        <begin position="248"/>
        <end position="266"/>
    </location>
</feature>
<evidence type="ECO:0000256" key="4">
    <source>
        <dbReference type="ARBA" id="ARBA00022989"/>
    </source>
</evidence>
<evidence type="ECO:0000256" key="3">
    <source>
        <dbReference type="ARBA" id="ARBA00022692"/>
    </source>
</evidence>
<feature type="transmembrane region" description="Helical" evidence="7">
    <location>
        <begin position="411"/>
        <end position="434"/>
    </location>
</feature>
<feature type="region of interest" description="Disordered" evidence="6">
    <location>
        <begin position="506"/>
        <end position="527"/>
    </location>
</feature>
<evidence type="ECO:0000256" key="6">
    <source>
        <dbReference type="SAM" id="MobiDB-lite"/>
    </source>
</evidence>
<evidence type="ECO:0000256" key="7">
    <source>
        <dbReference type="SAM" id="Phobius"/>
    </source>
</evidence>
<dbReference type="Proteomes" id="UP001445076">
    <property type="component" value="Unassembled WGS sequence"/>
</dbReference>
<feature type="transmembrane region" description="Helical" evidence="7">
    <location>
        <begin position="210"/>
        <end position="236"/>
    </location>
</feature>
<dbReference type="Pfam" id="PF03348">
    <property type="entry name" value="Serinc"/>
    <property type="match status" value="1"/>
</dbReference>
<comment type="similarity">
    <text evidence="2">Belongs to the TDE1 family.</text>
</comment>
<evidence type="ECO:0000256" key="1">
    <source>
        <dbReference type="ARBA" id="ARBA00004141"/>
    </source>
</evidence>
<sequence>MAGMYGGEDEFIESRSCCRAQIGCLCGTSSCRLCCRLCPSVFESTSTRIVYIMFLMLNVGIMALMMSVRVQKAIIEMFPHQKIVCEWVGAGENCEAAMGYMAVYRLGFAITAYHFLLMLITCGVKSSRDCRAGFHNGMWFYKFLMLLFFCFGSFFIPDPRDLFINVWMYTAMSGAALFIVIQLLLLVFLFHSWTDRLVARVNNGGSPFWWYGALALTATVFIYLAFACSVFLLYYFFAASEGCSRNQWFIIINTTACIFVSIMSVVKPGYKDVRLRLLHSSLISLYVIYLTWSAIGSAPRKYQKYEEETHGIWIGAGHDVRSNIILPEQEYYCGPDGEEETWADEVLPYVSLVITFVLVMYSAVGTASPDNCQAIEFPSCPSDQSVQRHDVEDIGGQKVVRNENNSLAYSYPLFHVMLGLATLFLMMSLTAWYTPSTARLVTFGRSWSAVWIKMSSSWVCLLIYLTVTIFPTMLPNKSSRTGPMHGTISNGYAGSFRSSSRSLDDDEAAVPLSPSKPTTTVHQETTV</sequence>
<feature type="transmembrane region" description="Helical" evidence="7">
    <location>
        <begin position="106"/>
        <end position="126"/>
    </location>
</feature>
<evidence type="ECO:0000256" key="5">
    <source>
        <dbReference type="ARBA" id="ARBA00023136"/>
    </source>
</evidence>
<comment type="subcellular location">
    <subcellularLocation>
        <location evidence="1">Membrane</location>
        <topology evidence="1">Multi-pass membrane protein</topology>
    </subcellularLocation>
</comment>
<dbReference type="EMBL" id="JARKIK010000021">
    <property type="protein sequence ID" value="KAK8744713.1"/>
    <property type="molecule type" value="Genomic_DNA"/>
</dbReference>
<dbReference type="AlphaFoldDB" id="A0AAW0XZF0"/>
<dbReference type="PANTHER" id="PTHR10383:SF9">
    <property type="entry name" value="SERINE INCORPORATOR, ISOFORM F"/>
    <property type="match status" value="1"/>
</dbReference>
<proteinExistence type="inferred from homology"/>
<feature type="transmembrane region" description="Helical" evidence="7">
    <location>
        <begin position="454"/>
        <end position="474"/>
    </location>
</feature>
<dbReference type="PANTHER" id="PTHR10383">
    <property type="entry name" value="SERINE INCORPORATOR"/>
    <property type="match status" value="1"/>
</dbReference>
<evidence type="ECO:0000256" key="2">
    <source>
        <dbReference type="ARBA" id="ARBA00006665"/>
    </source>
</evidence>
<keyword evidence="5 7" id="KW-0472">Membrane</keyword>
<dbReference type="InterPro" id="IPR005016">
    <property type="entry name" value="TDE1/TMS"/>
</dbReference>
<keyword evidence="9" id="KW-1185">Reference proteome</keyword>
<evidence type="ECO:0000313" key="8">
    <source>
        <dbReference type="EMBL" id="KAK8744713.1"/>
    </source>
</evidence>
<organism evidence="8 9">
    <name type="scientific">Cherax quadricarinatus</name>
    <name type="common">Australian red claw crayfish</name>
    <dbReference type="NCBI Taxonomy" id="27406"/>
    <lineage>
        <taxon>Eukaryota</taxon>
        <taxon>Metazoa</taxon>
        <taxon>Ecdysozoa</taxon>
        <taxon>Arthropoda</taxon>
        <taxon>Crustacea</taxon>
        <taxon>Multicrustacea</taxon>
        <taxon>Malacostraca</taxon>
        <taxon>Eumalacostraca</taxon>
        <taxon>Eucarida</taxon>
        <taxon>Decapoda</taxon>
        <taxon>Pleocyemata</taxon>
        <taxon>Astacidea</taxon>
        <taxon>Parastacoidea</taxon>
        <taxon>Parastacidae</taxon>
        <taxon>Cherax</taxon>
    </lineage>
</organism>
<feature type="transmembrane region" description="Helical" evidence="7">
    <location>
        <begin position="168"/>
        <end position="190"/>
    </location>
</feature>
<accession>A0AAW0XZF0</accession>
<evidence type="ECO:0008006" key="10">
    <source>
        <dbReference type="Google" id="ProtNLM"/>
    </source>
</evidence>
<feature type="compositionally biased region" description="Polar residues" evidence="6">
    <location>
        <begin position="515"/>
        <end position="527"/>
    </location>
</feature>
<feature type="transmembrane region" description="Helical" evidence="7">
    <location>
        <begin position="49"/>
        <end position="68"/>
    </location>
</feature>
<keyword evidence="3 7" id="KW-0812">Transmembrane</keyword>
<protein>
    <recommendedName>
        <fullName evidence="10">Serine incorporator</fullName>
    </recommendedName>
</protein>